<accession>A0A6J1F647</accession>
<dbReference type="RefSeq" id="XP_022933893.1">
    <property type="nucleotide sequence ID" value="XM_023078125.1"/>
</dbReference>
<evidence type="ECO:0000256" key="1">
    <source>
        <dbReference type="ARBA" id="ARBA00004370"/>
    </source>
</evidence>
<feature type="transmembrane region" description="Helical" evidence="3">
    <location>
        <begin position="111"/>
        <end position="141"/>
    </location>
</feature>
<dbReference type="GeneID" id="111441169"/>
<evidence type="ECO:0000313" key="4">
    <source>
        <dbReference type="Proteomes" id="UP000504609"/>
    </source>
</evidence>
<evidence type="ECO:0000256" key="3">
    <source>
        <dbReference type="SAM" id="Phobius"/>
    </source>
</evidence>
<keyword evidence="2 3" id="KW-0472">Membrane</keyword>
<sequence length="306" mass="34283">MVLPNWILCYATQPIQTPRIQISVTANNIRSSSIFYQFLLIARADFRQQFAQLRSSLISENMTEPPLKPVLQKPPGYKELNLAAQPVVRPSARKLILPSPMNQKNKKRRSFCRGCCCFLCFFLLVLIVVAVAAGGVLYLWFEPKLPVFHLQLFRILKLNVTDKSDGSYLNARTLGRIEIKNPNSKLSLNYGDIEIKIAAGEGTQTELGSTILRSFVQSNENKTSLKIETIVSNETVDSGAGRKLISGNRTGELIVNVGAETKIGYMVNGRRMLPVKIEVTCGGVRLKSLNRGDMPKCSIHLRRWFL</sequence>
<dbReference type="Proteomes" id="UP000504609">
    <property type="component" value="Unplaced"/>
</dbReference>
<dbReference type="InterPro" id="IPR044839">
    <property type="entry name" value="NDR1-like"/>
</dbReference>
<dbReference type="KEGG" id="cmos:111441169"/>
<comment type="subcellular location">
    <subcellularLocation>
        <location evidence="1">Membrane</location>
    </subcellularLocation>
</comment>
<dbReference type="AlphaFoldDB" id="A0A6J1F647"/>
<dbReference type="GO" id="GO:0005886">
    <property type="term" value="C:plasma membrane"/>
    <property type="evidence" value="ECO:0007669"/>
    <property type="project" value="TreeGrafter"/>
</dbReference>
<evidence type="ECO:0000313" key="5">
    <source>
        <dbReference type="RefSeq" id="XP_022933893.1"/>
    </source>
</evidence>
<name>A0A6J1F647_CUCMO</name>
<protein>
    <submittedName>
        <fullName evidence="5">NDR1/HIN1-like protein 6 isoform X1</fullName>
    </submittedName>
</protein>
<keyword evidence="3" id="KW-1133">Transmembrane helix</keyword>
<keyword evidence="3" id="KW-0812">Transmembrane</keyword>
<organism evidence="4 5">
    <name type="scientific">Cucurbita moschata</name>
    <name type="common">Winter crookneck squash</name>
    <name type="synonym">Cucurbita pepo var. moschata</name>
    <dbReference type="NCBI Taxonomy" id="3662"/>
    <lineage>
        <taxon>Eukaryota</taxon>
        <taxon>Viridiplantae</taxon>
        <taxon>Streptophyta</taxon>
        <taxon>Embryophyta</taxon>
        <taxon>Tracheophyta</taxon>
        <taxon>Spermatophyta</taxon>
        <taxon>Magnoliopsida</taxon>
        <taxon>eudicotyledons</taxon>
        <taxon>Gunneridae</taxon>
        <taxon>Pentapetalae</taxon>
        <taxon>rosids</taxon>
        <taxon>fabids</taxon>
        <taxon>Cucurbitales</taxon>
        <taxon>Cucurbitaceae</taxon>
        <taxon>Cucurbiteae</taxon>
        <taxon>Cucurbita</taxon>
    </lineage>
</organism>
<keyword evidence="4" id="KW-1185">Reference proteome</keyword>
<proteinExistence type="predicted"/>
<gene>
    <name evidence="5" type="primary">LOC111441169</name>
</gene>
<dbReference type="PANTHER" id="PTHR31234:SF35">
    <property type="entry name" value="LATE EMBRYOGENESIS ABUNDANT (LEA) HYDROXYPROLINE-RICH GLYCOPROTEIN FAMILY"/>
    <property type="match status" value="1"/>
</dbReference>
<reference evidence="5" key="1">
    <citation type="submission" date="2025-08" db="UniProtKB">
        <authorList>
            <consortium name="RefSeq"/>
        </authorList>
    </citation>
    <scope>IDENTIFICATION</scope>
    <source>
        <tissue evidence="5">Young leaves</tissue>
    </source>
</reference>
<dbReference type="PANTHER" id="PTHR31234">
    <property type="entry name" value="LATE EMBRYOGENESIS ABUNDANT (LEA) HYDROXYPROLINE-RICH GLYCOPROTEIN FAMILY"/>
    <property type="match status" value="1"/>
</dbReference>
<dbReference type="GO" id="GO:0098542">
    <property type="term" value="P:defense response to other organism"/>
    <property type="evidence" value="ECO:0007669"/>
    <property type="project" value="InterPro"/>
</dbReference>
<evidence type="ECO:0000256" key="2">
    <source>
        <dbReference type="ARBA" id="ARBA00023136"/>
    </source>
</evidence>